<dbReference type="InterPro" id="IPR001972">
    <property type="entry name" value="Stomatin_HflK_fam"/>
</dbReference>
<dbReference type="Pfam" id="PF01145">
    <property type="entry name" value="Band_7"/>
    <property type="match status" value="1"/>
</dbReference>
<dbReference type="CDD" id="cd03405">
    <property type="entry name" value="SPFH_HflC"/>
    <property type="match status" value="1"/>
</dbReference>
<comment type="subcellular location">
    <subcellularLocation>
        <location evidence="1">Membrane</location>
    </subcellularLocation>
</comment>
<protein>
    <submittedName>
        <fullName evidence="7">HflC protein</fullName>
    </submittedName>
</protein>
<dbReference type="InterPro" id="IPR036013">
    <property type="entry name" value="Band_7/SPFH_dom_sf"/>
</dbReference>
<dbReference type="PRINTS" id="PR00721">
    <property type="entry name" value="STOMATIN"/>
</dbReference>
<dbReference type="EMBL" id="FPHJ01000014">
    <property type="protein sequence ID" value="SFV54907.1"/>
    <property type="molecule type" value="Genomic_DNA"/>
</dbReference>
<dbReference type="PIRSF" id="PIRSF005651">
    <property type="entry name" value="HflC"/>
    <property type="match status" value="1"/>
</dbReference>
<dbReference type="InterPro" id="IPR010200">
    <property type="entry name" value="HflC"/>
</dbReference>
<keyword evidence="3" id="KW-0812">Transmembrane</keyword>
<dbReference type="AlphaFoldDB" id="A0A1W1BN39"/>
<dbReference type="GO" id="GO:0016020">
    <property type="term" value="C:membrane"/>
    <property type="evidence" value="ECO:0007669"/>
    <property type="project" value="UniProtKB-SubCell"/>
</dbReference>
<reference evidence="7" key="1">
    <citation type="submission" date="2016-10" db="EMBL/GenBank/DDBJ databases">
        <authorList>
            <person name="de Groot N.N."/>
        </authorList>
    </citation>
    <scope>NUCLEOTIDE SEQUENCE</scope>
</reference>
<name>A0A1W1BN39_9ZZZZ</name>
<proteinExistence type="inferred from homology"/>
<evidence type="ECO:0000256" key="5">
    <source>
        <dbReference type="ARBA" id="ARBA00023136"/>
    </source>
</evidence>
<comment type="similarity">
    <text evidence="2">Belongs to the band 7/mec-2 family. HflC subfamily.</text>
</comment>
<accession>A0A1W1BN39</accession>
<gene>
    <name evidence="7" type="ORF">MNB_SUP05-5-323</name>
</gene>
<keyword evidence="4" id="KW-1133">Transmembrane helix</keyword>
<keyword evidence="5" id="KW-0472">Membrane</keyword>
<organism evidence="7">
    <name type="scientific">hydrothermal vent metagenome</name>
    <dbReference type="NCBI Taxonomy" id="652676"/>
    <lineage>
        <taxon>unclassified sequences</taxon>
        <taxon>metagenomes</taxon>
        <taxon>ecological metagenomes</taxon>
    </lineage>
</organism>
<evidence type="ECO:0000256" key="1">
    <source>
        <dbReference type="ARBA" id="ARBA00004370"/>
    </source>
</evidence>
<dbReference type="PANTHER" id="PTHR42911:SF1">
    <property type="entry name" value="MODULATOR OF FTSH PROTEASE HFLC"/>
    <property type="match status" value="1"/>
</dbReference>
<dbReference type="SMART" id="SM00244">
    <property type="entry name" value="PHB"/>
    <property type="match status" value="1"/>
</dbReference>
<feature type="domain" description="Band 7" evidence="6">
    <location>
        <begin position="18"/>
        <end position="181"/>
    </location>
</feature>
<dbReference type="InterPro" id="IPR001107">
    <property type="entry name" value="Band_7"/>
</dbReference>
<evidence type="ECO:0000259" key="6">
    <source>
        <dbReference type="SMART" id="SM00244"/>
    </source>
</evidence>
<dbReference type="NCBIfam" id="TIGR01932">
    <property type="entry name" value="hflC"/>
    <property type="match status" value="1"/>
</dbReference>
<evidence type="ECO:0000313" key="7">
    <source>
        <dbReference type="EMBL" id="SFV54907.1"/>
    </source>
</evidence>
<evidence type="ECO:0000256" key="2">
    <source>
        <dbReference type="ARBA" id="ARBA00007862"/>
    </source>
</evidence>
<evidence type="ECO:0000256" key="4">
    <source>
        <dbReference type="ARBA" id="ARBA00022989"/>
    </source>
</evidence>
<evidence type="ECO:0000256" key="3">
    <source>
        <dbReference type="ARBA" id="ARBA00022692"/>
    </source>
</evidence>
<dbReference type="SUPFAM" id="SSF117892">
    <property type="entry name" value="Band 7/SPFH domain"/>
    <property type="match status" value="1"/>
</dbReference>
<sequence length="285" mass="32663">MSKIILIILVGLVFIAKSALYIVDEREIAIKFKLGEIISIIEKPGIYFKTPFVNNVLFLDKRIQTLDERPDRFLTGEKKNVIVDSYVKWKIVDAKKFYTSTGGDVDTANSRLSEVIKEGLRNEFGKRTIVEVVHGERNEVMNNMTKIAKESAKEFGINVVDLRIKRIDLSREVNNSVYARMSAERLRVAKDLRAKGAESAEIIQAKADKKRSIILANAYRDAEKIKGDGDAKASRLYAEVFTKNKKFYSFYRSLEAYKKSFGSKNDMMVLNPKSEFFRYFNPVIK</sequence>
<dbReference type="Gene3D" id="3.30.479.30">
    <property type="entry name" value="Band 7 domain"/>
    <property type="match status" value="1"/>
</dbReference>
<dbReference type="PANTHER" id="PTHR42911">
    <property type="entry name" value="MODULATOR OF FTSH PROTEASE HFLC"/>
    <property type="match status" value="1"/>
</dbReference>